<keyword evidence="2" id="KW-1185">Reference proteome</keyword>
<name>A0A087UZY4_STEMI</name>
<gene>
    <name evidence="1" type="ORF">X975_27076</name>
</gene>
<feature type="non-terminal residue" evidence="1">
    <location>
        <position position="348"/>
    </location>
</feature>
<dbReference type="Proteomes" id="UP000054359">
    <property type="component" value="Unassembled WGS sequence"/>
</dbReference>
<accession>A0A087UZY4</accession>
<sequence>MDEGNASAEKNFDHAILLSTESSSNSVTDYVKAVSKIIGSSQIHSVYNFGKHIKVYVKDKKCISEVINAGVMIKSCHTKAEFAVHPFSKVILSDVDPVIPDACIESILKSYGKLESSLIHQKFAVEEYCNVENGVRFAYMKLFEGKTVPNELSLKYQDICYKVHVKVESNSELNKHKVSSSNEMCTDKHKVSPGNEMCTNKHKVSSVSEMCTVKNYVSRKKRFKRKINETTAHKQKASSENNAVLPSECSQQNNMCYNNIFFPKQSIMNLEDNIRVVSTQSSHHAIHNNCELMNHESILTQIEAIENELALTLDIPKLTPEVLPVTFNGDYGKLTSIYDASTLYYIAR</sequence>
<reference evidence="1 2" key="1">
    <citation type="submission" date="2013-11" db="EMBL/GenBank/DDBJ databases">
        <title>Genome sequencing of Stegodyphus mimosarum.</title>
        <authorList>
            <person name="Bechsgaard J."/>
        </authorList>
    </citation>
    <scope>NUCLEOTIDE SEQUENCE [LARGE SCALE GENOMIC DNA]</scope>
</reference>
<evidence type="ECO:0000313" key="2">
    <source>
        <dbReference type="Proteomes" id="UP000054359"/>
    </source>
</evidence>
<dbReference type="EMBL" id="KK122529">
    <property type="protein sequence ID" value="KFM82923.1"/>
    <property type="molecule type" value="Genomic_DNA"/>
</dbReference>
<evidence type="ECO:0000313" key="1">
    <source>
        <dbReference type="EMBL" id="KFM82923.1"/>
    </source>
</evidence>
<protein>
    <submittedName>
        <fullName evidence="1">Uncharacterized protein</fullName>
    </submittedName>
</protein>
<proteinExistence type="predicted"/>
<dbReference type="AlphaFoldDB" id="A0A087UZY4"/>
<organism evidence="1 2">
    <name type="scientific">Stegodyphus mimosarum</name>
    <name type="common">African social velvet spider</name>
    <dbReference type="NCBI Taxonomy" id="407821"/>
    <lineage>
        <taxon>Eukaryota</taxon>
        <taxon>Metazoa</taxon>
        <taxon>Ecdysozoa</taxon>
        <taxon>Arthropoda</taxon>
        <taxon>Chelicerata</taxon>
        <taxon>Arachnida</taxon>
        <taxon>Araneae</taxon>
        <taxon>Araneomorphae</taxon>
        <taxon>Entelegynae</taxon>
        <taxon>Eresoidea</taxon>
        <taxon>Eresidae</taxon>
        <taxon>Stegodyphus</taxon>
    </lineage>
</organism>
<dbReference type="OrthoDB" id="6417047at2759"/>